<evidence type="ECO:0000313" key="2">
    <source>
        <dbReference type="EMBL" id="ABM97064.1"/>
    </source>
</evidence>
<keyword evidence="1" id="KW-0812">Transmembrane</keyword>
<evidence type="ECO:0008006" key="4">
    <source>
        <dbReference type="Google" id="ProtNLM"/>
    </source>
</evidence>
<dbReference type="Proteomes" id="UP000000366">
    <property type="component" value="Plasmid RPME01"/>
</dbReference>
<dbReference type="EMBL" id="CP000556">
    <property type="protein sequence ID" value="ABM97064.1"/>
    <property type="molecule type" value="Genomic_DNA"/>
</dbReference>
<evidence type="ECO:0000256" key="1">
    <source>
        <dbReference type="SAM" id="Phobius"/>
    </source>
</evidence>
<protein>
    <recommendedName>
        <fullName evidence="4">Transmembrane protein</fullName>
    </recommendedName>
</protein>
<name>A2SNC5_METPP</name>
<gene>
    <name evidence="2" type="ordered locus">Mpe_B0289</name>
</gene>
<dbReference type="RefSeq" id="WP_011831652.1">
    <property type="nucleotide sequence ID" value="NC_008826.1"/>
</dbReference>
<feature type="transmembrane region" description="Helical" evidence="1">
    <location>
        <begin position="100"/>
        <end position="124"/>
    </location>
</feature>
<accession>A2SNC5</accession>
<dbReference type="HOGENOM" id="CLU_117224_1_0_4"/>
<evidence type="ECO:0000313" key="3">
    <source>
        <dbReference type="Proteomes" id="UP000000366"/>
    </source>
</evidence>
<dbReference type="eggNOG" id="ENOG5033CE4">
    <property type="taxonomic scope" value="Bacteria"/>
</dbReference>
<dbReference type="AlphaFoldDB" id="A2SNC5"/>
<reference evidence="2 3" key="1">
    <citation type="journal article" date="2007" name="J. Bacteriol.">
        <title>Whole-genome analysis of the methyl tert-butyl ether-degrading beta-proteobacterium Methylibium petroleiphilum PM1.</title>
        <authorList>
            <person name="Kane S.R."/>
            <person name="Chakicherla A.Y."/>
            <person name="Chain P.S.G."/>
            <person name="Schmidt R."/>
            <person name="Shin M.W."/>
            <person name="Legler T.C."/>
            <person name="Scow K.M."/>
            <person name="Larimer F.W."/>
            <person name="Lucas S.M."/>
            <person name="Richardson P.M."/>
            <person name="Hristova K.R."/>
        </authorList>
    </citation>
    <scope>NUCLEOTIDE SEQUENCE [LARGE SCALE GENOMIC DNA]</scope>
    <source>
        <strain evidence="3">ATCC BAA-1232 / LMG 22953 / PM1</strain>
        <plasmid evidence="2 3">RPME01</plasmid>
    </source>
</reference>
<feature type="transmembrane region" description="Helical" evidence="1">
    <location>
        <begin position="159"/>
        <end position="178"/>
    </location>
</feature>
<geneLocation type="plasmid" evidence="2 3">
    <name>RPME01</name>
</geneLocation>
<dbReference type="KEGG" id="mpt:Mpe_B0289"/>
<proteinExistence type="predicted"/>
<keyword evidence="1" id="KW-0472">Membrane</keyword>
<keyword evidence="1" id="KW-1133">Transmembrane helix</keyword>
<keyword evidence="3" id="KW-1185">Reference proteome</keyword>
<keyword evidence="2" id="KW-0614">Plasmid</keyword>
<organism evidence="2 3">
    <name type="scientific">Methylibium petroleiphilum (strain ATCC BAA-1232 / LMG 22953 / PM1)</name>
    <dbReference type="NCBI Taxonomy" id="420662"/>
    <lineage>
        <taxon>Bacteria</taxon>
        <taxon>Pseudomonadati</taxon>
        <taxon>Pseudomonadota</taxon>
        <taxon>Betaproteobacteria</taxon>
        <taxon>Burkholderiales</taxon>
        <taxon>Sphaerotilaceae</taxon>
        <taxon>Methylibium</taxon>
    </lineage>
</organism>
<sequence length="179" mass="18786">MDLSILAHARHALHLLVSAAHHLAGDLGRGDALVLAAVFVLSQLAARLGFAAYCLFALPGTLAHELAHYLVALLLRARPSLPSIIPEKTESGWRLGSVTFYAGLFRSVPIALAPMALAPLSLWWASSTLPGQPFGLPYAAYAWAAVTAFQASLPSSADWWIAAPALFLIGAVAALAILG</sequence>